<keyword evidence="2" id="KW-1185">Reference proteome</keyword>
<name>A0A6N6VXR7_9BACT</name>
<sequence length="61" mass="7056">MKTKKNLIEDPKKQHDILAALRFLENLKTEISIATNIEDINDPAILNKLNEVILFLKKELL</sequence>
<comment type="caution">
    <text evidence="1">The sequence shown here is derived from an EMBL/GenBank/DDBJ whole genome shotgun (WGS) entry which is preliminary data.</text>
</comment>
<proteinExistence type="predicted"/>
<dbReference type="RefSeq" id="WP_153418052.1">
    <property type="nucleotide sequence ID" value="NZ_WFLM01000001.1"/>
</dbReference>
<gene>
    <name evidence="1" type="ORF">GCL60_01065</name>
</gene>
<dbReference type="OrthoDB" id="5298586at2"/>
<dbReference type="EMBL" id="WFLM01000001">
    <property type="protein sequence ID" value="KAB8040537.1"/>
    <property type="molecule type" value="Genomic_DNA"/>
</dbReference>
<evidence type="ECO:0000313" key="2">
    <source>
        <dbReference type="Proteomes" id="UP000437748"/>
    </source>
</evidence>
<dbReference type="AlphaFoldDB" id="A0A6N6VXR7"/>
<evidence type="ECO:0000313" key="1">
    <source>
        <dbReference type="EMBL" id="KAB8040537.1"/>
    </source>
</evidence>
<protein>
    <submittedName>
        <fullName evidence="1">Uncharacterized protein</fullName>
    </submittedName>
</protein>
<accession>A0A6N6VXR7</accession>
<reference evidence="1 2" key="1">
    <citation type="submission" date="2019-10" db="EMBL/GenBank/DDBJ databases">
        <title>New species of Slilvanegrellaceae.</title>
        <authorList>
            <person name="Pitt A."/>
            <person name="Hahn M.W."/>
        </authorList>
    </citation>
    <scope>NUCLEOTIDE SEQUENCE [LARGE SCALE GENOMIC DNA]</scope>
    <source>
        <strain evidence="1 2">SP-Ram-0.45-NSY-1</strain>
    </source>
</reference>
<organism evidence="1 2">
    <name type="scientific">Silvanigrella paludirubra</name>
    <dbReference type="NCBI Taxonomy" id="2499159"/>
    <lineage>
        <taxon>Bacteria</taxon>
        <taxon>Pseudomonadati</taxon>
        <taxon>Bdellovibrionota</taxon>
        <taxon>Oligoflexia</taxon>
        <taxon>Silvanigrellales</taxon>
        <taxon>Silvanigrellaceae</taxon>
        <taxon>Silvanigrella</taxon>
    </lineage>
</organism>
<dbReference type="Proteomes" id="UP000437748">
    <property type="component" value="Unassembled WGS sequence"/>
</dbReference>